<name>A0ABX7QQJ0_9GAMM</name>
<protein>
    <submittedName>
        <fullName evidence="1">MSHA biogenesis protein MshI</fullName>
    </submittedName>
</protein>
<dbReference type="EMBL" id="CP071503">
    <property type="protein sequence ID" value="QSX33250.1"/>
    <property type="molecule type" value="Genomic_DNA"/>
</dbReference>
<dbReference type="Proteomes" id="UP000662770">
    <property type="component" value="Chromosome"/>
</dbReference>
<keyword evidence="2" id="KW-1185">Reference proteome</keyword>
<dbReference type="InterPro" id="IPR043129">
    <property type="entry name" value="ATPase_NBD"/>
</dbReference>
<accession>A0ABX7QQJ0</accession>
<reference evidence="1 2" key="1">
    <citation type="submission" date="2021-03" db="EMBL/GenBank/DDBJ databases">
        <title>Novel species identification of genus Shewanella.</title>
        <authorList>
            <person name="Liu G."/>
            <person name="Zhang Q."/>
        </authorList>
    </citation>
    <scope>NUCLEOTIDE SEQUENCE [LARGE SCALE GENOMIC DNA]</scope>
    <source>
        <strain evidence="1 2">FJAT-51800</strain>
    </source>
</reference>
<evidence type="ECO:0000313" key="1">
    <source>
        <dbReference type="EMBL" id="QSX33250.1"/>
    </source>
</evidence>
<dbReference type="Gene3D" id="3.30.420.380">
    <property type="match status" value="1"/>
</dbReference>
<proteinExistence type="predicted"/>
<gene>
    <name evidence="1" type="ORF">JYB87_16225</name>
</gene>
<evidence type="ECO:0000313" key="2">
    <source>
        <dbReference type="Proteomes" id="UP000662770"/>
    </source>
</evidence>
<sequence length="288" mass="32363">MTAALKRWQFWRAKRPEQQLGLFVSANAAWACKATAEHDVRFYSHQGDWSALFSELATNYGAATLQLVLAAGRYQVLTVDRPNVPEDEMQQALLWSVKDMVQTPVTDIHLDYFEFPSASASKIQVVITDRRELSKMALAAQAQGLEIVGISIEELMPANLFEADNQARLVVSHVPGEDVFLTVVKNRELWMFRRVRGFSALDSYTEDDLRGRIADSLSLELQRSMDFFESQMRQAPVNSIELLCSGERQLLGKLVSANFNQPVNLVEAADICAKFAELGCLELSREEA</sequence>
<dbReference type="SUPFAM" id="SSF53067">
    <property type="entry name" value="Actin-like ATPase domain"/>
    <property type="match status" value="1"/>
</dbReference>
<organism evidence="1 2">
    <name type="scientific">Shewanella avicenniae</name>
    <dbReference type="NCBI Taxonomy" id="2814294"/>
    <lineage>
        <taxon>Bacteria</taxon>
        <taxon>Pseudomonadati</taxon>
        <taxon>Pseudomonadota</taxon>
        <taxon>Gammaproteobacteria</taxon>
        <taxon>Alteromonadales</taxon>
        <taxon>Shewanellaceae</taxon>
        <taxon>Shewanella</taxon>
    </lineage>
</organism>
<dbReference type="RefSeq" id="WP_207354484.1">
    <property type="nucleotide sequence ID" value="NZ_CP071503.1"/>
</dbReference>